<dbReference type="InterPro" id="IPR039422">
    <property type="entry name" value="MarR/SlyA-like"/>
</dbReference>
<protein>
    <submittedName>
        <fullName evidence="2">DNA-binding MarR family transcriptional regulator</fullName>
    </submittedName>
</protein>
<reference evidence="2 3" key="1">
    <citation type="submission" date="2020-08" db="EMBL/GenBank/DDBJ databases">
        <title>Sequencing the genomes of 1000 actinobacteria strains.</title>
        <authorList>
            <person name="Klenk H.-P."/>
        </authorList>
    </citation>
    <scope>NUCLEOTIDE SEQUENCE [LARGE SCALE GENOMIC DNA]</scope>
    <source>
        <strain evidence="2 3">DSM 12511</strain>
    </source>
</reference>
<organism evidence="2 3">
    <name type="scientific">Microbacterium thalassium</name>
    <dbReference type="NCBI Taxonomy" id="362649"/>
    <lineage>
        <taxon>Bacteria</taxon>
        <taxon>Bacillati</taxon>
        <taxon>Actinomycetota</taxon>
        <taxon>Actinomycetes</taxon>
        <taxon>Micrococcales</taxon>
        <taxon>Microbacteriaceae</taxon>
        <taxon>Microbacterium</taxon>
    </lineage>
</organism>
<proteinExistence type="predicted"/>
<dbReference type="InterPro" id="IPR036390">
    <property type="entry name" value="WH_DNA-bd_sf"/>
</dbReference>
<dbReference type="GO" id="GO:0006950">
    <property type="term" value="P:response to stress"/>
    <property type="evidence" value="ECO:0007669"/>
    <property type="project" value="TreeGrafter"/>
</dbReference>
<dbReference type="InterPro" id="IPR036388">
    <property type="entry name" value="WH-like_DNA-bd_sf"/>
</dbReference>
<gene>
    <name evidence="2" type="ORF">HD594_000244</name>
</gene>
<dbReference type="Gene3D" id="1.10.10.10">
    <property type="entry name" value="Winged helix-like DNA-binding domain superfamily/Winged helix DNA-binding domain"/>
    <property type="match status" value="1"/>
</dbReference>
<dbReference type="AlphaFoldDB" id="A0A7X0FM07"/>
<dbReference type="RefSeq" id="WP_184749207.1">
    <property type="nucleotide sequence ID" value="NZ_BAAAJR010000008.1"/>
</dbReference>
<dbReference type="GO" id="GO:0003700">
    <property type="term" value="F:DNA-binding transcription factor activity"/>
    <property type="evidence" value="ECO:0007669"/>
    <property type="project" value="InterPro"/>
</dbReference>
<name>A0A7X0FM07_9MICO</name>
<dbReference type="SMART" id="SM00347">
    <property type="entry name" value="HTH_MARR"/>
    <property type="match status" value="1"/>
</dbReference>
<dbReference type="Pfam" id="PF12802">
    <property type="entry name" value="MarR_2"/>
    <property type="match status" value="1"/>
</dbReference>
<evidence type="ECO:0000259" key="1">
    <source>
        <dbReference type="PROSITE" id="PS50995"/>
    </source>
</evidence>
<accession>A0A7X0FM07</accession>
<dbReference type="SUPFAM" id="SSF46785">
    <property type="entry name" value="Winged helix' DNA-binding domain"/>
    <property type="match status" value="1"/>
</dbReference>
<dbReference type="EMBL" id="JACHML010000001">
    <property type="protein sequence ID" value="MBB6389931.1"/>
    <property type="molecule type" value="Genomic_DNA"/>
</dbReference>
<comment type="caution">
    <text evidence="2">The sequence shown here is derived from an EMBL/GenBank/DDBJ whole genome shotgun (WGS) entry which is preliminary data.</text>
</comment>
<sequence>MDEGAEVVFVELATVVNDVVREMRVRSSANGPAIPLTQNQSQIMSCVHSAPGSTPSQIAARTGLQRANVSTALRDLRDRDYIESEPDAHDRRAVRIYATARADETLAGLRAGWAGVLAEAWHDDPETLASVTETLALLRNRLMAIVPQPSSAPVPTAR</sequence>
<dbReference type="PANTHER" id="PTHR33164">
    <property type="entry name" value="TRANSCRIPTIONAL REGULATOR, MARR FAMILY"/>
    <property type="match status" value="1"/>
</dbReference>
<keyword evidence="3" id="KW-1185">Reference proteome</keyword>
<dbReference type="Proteomes" id="UP000537775">
    <property type="component" value="Unassembled WGS sequence"/>
</dbReference>
<evidence type="ECO:0000313" key="3">
    <source>
        <dbReference type="Proteomes" id="UP000537775"/>
    </source>
</evidence>
<evidence type="ECO:0000313" key="2">
    <source>
        <dbReference type="EMBL" id="MBB6389931.1"/>
    </source>
</evidence>
<feature type="domain" description="HTH marR-type" evidence="1">
    <location>
        <begin position="9"/>
        <end position="144"/>
    </location>
</feature>
<dbReference type="PANTHER" id="PTHR33164:SF43">
    <property type="entry name" value="HTH-TYPE TRANSCRIPTIONAL REPRESSOR YETL"/>
    <property type="match status" value="1"/>
</dbReference>
<dbReference type="InterPro" id="IPR000835">
    <property type="entry name" value="HTH_MarR-typ"/>
</dbReference>
<dbReference type="GO" id="GO:0003677">
    <property type="term" value="F:DNA binding"/>
    <property type="evidence" value="ECO:0007669"/>
    <property type="project" value="UniProtKB-KW"/>
</dbReference>
<keyword evidence="2" id="KW-0238">DNA-binding</keyword>
<dbReference type="PROSITE" id="PS50995">
    <property type="entry name" value="HTH_MARR_2"/>
    <property type="match status" value="1"/>
</dbReference>